<keyword evidence="4" id="KW-0436">Ligase</keyword>
<reference evidence="12 13" key="1">
    <citation type="submission" date="2020-05" db="EMBL/GenBank/DDBJ databases">
        <title>Identification and distribution of gene clusters putatively required for synthesis of sphingolipid metabolism inhibitors in phylogenetically diverse species of the filamentous fungus Fusarium.</title>
        <authorList>
            <person name="Kim H.-S."/>
            <person name="Busman M."/>
            <person name="Brown D.W."/>
            <person name="Divon H."/>
            <person name="Uhlig S."/>
            <person name="Proctor R.H."/>
        </authorList>
    </citation>
    <scope>NUCLEOTIDE SEQUENCE [LARGE SCALE GENOMIC DNA]</scope>
    <source>
        <strain evidence="12 13">NRRL 66243</strain>
    </source>
</reference>
<accession>A0A8H5RQJ9</accession>
<feature type="compositionally biased region" description="Low complexity" evidence="10">
    <location>
        <begin position="563"/>
        <end position="574"/>
    </location>
</feature>
<dbReference type="SUPFAM" id="SSF56112">
    <property type="entry name" value="Protein kinase-like (PK-like)"/>
    <property type="match status" value="1"/>
</dbReference>
<feature type="region of interest" description="Disordered" evidence="10">
    <location>
        <begin position="355"/>
        <end position="400"/>
    </location>
</feature>
<dbReference type="Pfam" id="PF00795">
    <property type="entry name" value="CN_hydrolase"/>
    <property type="match status" value="1"/>
</dbReference>
<dbReference type="HAMAP" id="MF_02090">
    <property type="entry name" value="NadE_glutamine_dep"/>
    <property type="match status" value="1"/>
</dbReference>
<feature type="compositionally biased region" description="Polar residues" evidence="10">
    <location>
        <begin position="99"/>
        <end position="130"/>
    </location>
</feature>
<feature type="region of interest" description="Disordered" evidence="10">
    <location>
        <begin position="420"/>
        <end position="441"/>
    </location>
</feature>
<dbReference type="GO" id="GO:0009435">
    <property type="term" value="P:NAD+ biosynthetic process"/>
    <property type="evidence" value="ECO:0007669"/>
    <property type="project" value="UniProtKB-UniPathway"/>
</dbReference>
<feature type="domain" description="CN hydrolase" evidence="11">
    <location>
        <begin position="1232"/>
        <end position="1502"/>
    </location>
</feature>
<evidence type="ECO:0000256" key="7">
    <source>
        <dbReference type="ARBA" id="ARBA00023027"/>
    </source>
</evidence>
<feature type="region of interest" description="Disordered" evidence="10">
    <location>
        <begin position="1"/>
        <end position="37"/>
    </location>
</feature>
<feature type="compositionally biased region" description="Polar residues" evidence="10">
    <location>
        <begin position="424"/>
        <end position="441"/>
    </location>
</feature>
<keyword evidence="6" id="KW-0067">ATP-binding</keyword>
<proteinExistence type="inferred from homology"/>
<feature type="compositionally biased region" description="Polar residues" evidence="10">
    <location>
        <begin position="1"/>
        <end position="11"/>
    </location>
</feature>
<feature type="compositionally biased region" description="Basic and acidic residues" evidence="10">
    <location>
        <begin position="691"/>
        <end position="700"/>
    </location>
</feature>
<dbReference type="GO" id="GO:0003952">
    <property type="term" value="F:NAD+ synthase (glutamine-hydrolyzing) activity"/>
    <property type="evidence" value="ECO:0007669"/>
    <property type="project" value="UniProtKB-EC"/>
</dbReference>
<dbReference type="Pfam" id="PF02540">
    <property type="entry name" value="NAD_synthase"/>
    <property type="match status" value="1"/>
</dbReference>
<name>A0A8H5RQJ9_9HYPO</name>
<dbReference type="InterPro" id="IPR003010">
    <property type="entry name" value="C-N_Hydrolase"/>
</dbReference>
<feature type="compositionally biased region" description="Basic and acidic residues" evidence="10">
    <location>
        <begin position="355"/>
        <end position="375"/>
    </location>
</feature>
<keyword evidence="12" id="KW-0808">Transferase</keyword>
<gene>
    <name evidence="12" type="ORF">FTJAE_4906</name>
</gene>
<evidence type="ECO:0000256" key="6">
    <source>
        <dbReference type="ARBA" id="ARBA00022840"/>
    </source>
</evidence>
<dbReference type="InterPro" id="IPR003694">
    <property type="entry name" value="NAD_synthase"/>
</dbReference>
<dbReference type="OrthoDB" id="2020662at2759"/>
<dbReference type="InterPro" id="IPR036526">
    <property type="entry name" value="C-N_Hydrolase_sf"/>
</dbReference>
<dbReference type="GeneID" id="59303628"/>
<dbReference type="Pfam" id="PF03109">
    <property type="entry name" value="ABC1"/>
    <property type="match status" value="1"/>
</dbReference>
<evidence type="ECO:0000256" key="8">
    <source>
        <dbReference type="ARBA" id="ARBA00030681"/>
    </source>
</evidence>
<evidence type="ECO:0000256" key="10">
    <source>
        <dbReference type="SAM" id="MobiDB-lite"/>
    </source>
</evidence>
<dbReference type="InterPro" id="IPR004147">
    <property type="entry name" value="ABC1_dom"/>
</dbReference>
<organism evidence="12 13">
    <name type="scientific">Fusarium tjaetaba</name>
    <dbReference type="NCBI Taxonomy" id="1567544"/>
    <lineage>
        <taxon>Eukaryota</taxon>
        <taxon>Fungi</taxon>
        <taxon>Dikarya</taxon>
        <taxon>Ascomycota</taxon>
        <taxon>Pezizomycotina</taxon>
        <taxon>Sordariomycetes</taxon>
        <taxon>Hypocreomycetidae</taxon>
        <taxon>Hypocreales</taxon>
        <taxon>Nectriaceae</taxon>
        <taxon>Fusarium</taxon>
        <taxon>Fusarium fujikuroi species complex</taxon>
    </lineage>
</organism>
<dbReference type="InterPro" id="IPR019148">
    <property type="entry name" value="Nuclear_protein_DGCR14_ESS-2"/>
</dbReference>
<protein>
    <recommendedName>
        <fullName evidence="3">NAD(+) synthase (glutamine-hydrolyzing)</fullName>
        <ecNumber evidence="3">6.3.5.1</ecNumber>
    </recommendedName>
    <alternativeName>
        <fullName evidence="8">NAD(+) synthase [glutamine-hydrolyzing]</fullName>
    </alternativeName>
</protein>
<evidence type="ECO:0000313" key="13">
    <source>
        <dbReference type="Proteomes" id="UP000530670"/>
    </source>
</evidence>
<dbReference type="GO" id="GO:0005524">
    <property type="term" value="F:ATP binding"/>
    <property type="evidence" value="ECO:0007669"/>
    <property type="project" value="UniProtKB-KW"/>
</dbReference>
<evidence type="ECO:0000256" key="1">
    <source>
        <dbReference type="ARBA" id="ARBA00005188"/>
    </source>
</evidence>
<comment type="pathway">
    <text evidence="1">Cofactor biosynthesis; NAD(+) biosynthesis; NAD(+) from deamido-NAD(+) (L-Gln route): step 1/1.</text>
</comment>
<dbReference type="GO" id="GO:0016301">
    <property type="term" value="F:kinase activity"/>
    <property type="evidence" value="ECO:0007669"/>
    <property type="project" value="UniProtKB-KW"/>
</dbReference>
<keyword evidence="7" id="KW-0520">NAD</keyword>
<keyword evidence="5" id="KW-0547">Nucleotide-binding</keyword>
<dbReference type="PANTHER" id="PTHR23090">
    <property type="entry name" value="NH 3 /GLUTAMINE-DEPENDENT NAD + SYNTHETASE"/>
    <property type="match status" value="1"/>
</dbReference>
<comment type="caution">
    <text evidence="12">The sequence shown here is derived from an EMBL/GenBank/DDBJ whole genome shotgun (WGS) entry which is preliminary data.</text>
</comment>
<evidence type="ECO:0000256" key="9">
    <source>
        <dbReference type="ARBA" id="ARBA00052340"/>
    </source>
</evidence>
<feature type="region of interest" description="Disordered" evidence="10">
    <location>
        <begin position="292"/>
        <end position="316"/>
    </location>
</feature>
<dbReference type="CDD" id="cd07570">
    <property type="entry name" value="GAT_Gln-NAD-synth"/>
    <property type="match status" value="1"/>
</dbReference>
<feature type="region of interest" description="Disordered" evidence="10">
    <location>
        <begin position="90"/>
        <end position="136"/>
    </location>
</feature>
<dbReference type="PROSITE" id="PS50263">
    <property type="entry name" value="CN_HYDROLASE"/>
    <property type="match status" value="1"/>
</dbReference>
<dbReference type="SUPFAM" id="SSF56317">
    <property type="entry name" value="Carbon-nitrogen hydrolase"/>
    <property type="match status" value="1"/>
</dbReference>
<evidence type="ECO:0000256" key="5">
    <source>
        <dbReference type="ARBA" id="ARBA00022741"/>
    </source>
</evidence>
<dbReference type="FunFam" id="3.60.110.10:FF:000003">
    <property type="entry name" value="Glutamine-dependent NAD(+) synthetase"/>
    <property type="match status" value="1"/>
</dbReference>
<evidence type="ECO:0000259" key="11">
    <source>
        <dbReference type="PROSITE" id="PS50263"/>
    </source>
</evidence>
<dbReference type="InterPro" id="IPR014729">
    <property type="entry name" value="Rossmann-like_a/b/a_fold"/>
</dbReference>
<dbReference type="Gene3D" id="3.60.110.10">
    <property type="entry name" value="Carbon-nitrogen hydrolase"/>
    <property type="match status" value="1"/>
</dbReference>
<dbReference type="Gene3D" id="3.40.50.620">
    <property type="entry name" value="HUPs"/>
    <property type="match status" value="1"/>
</dbReference>
<dbReference type="SUPFAM" id="SSF52402">
    <property type="entry name" value="Adenine nucleotide alpha hydrolases-like"/>
    <property type="match status" value="1"/>
</dbReference>
<keyword evidence="13" id="KW-1185">Reference proteome</keyword>
<feature type="region of interest" description="Disordered" evidence="10">
    <location>
        <begin position="691"/>
        <end position="719"/>
    </location>
</feature>
<dbReference type="CDD" id="cd13970">
    <property type="entry name" value="ABC1_ADCK3"/>
    <property type="match status" value="1"/>
</dbReference>
<keyword evidence="12" id="KW-0418">Kinase</keyword>
<dbReference type="InterPro" id="IPR022310">
    <property type="entry name" value="NAD/GMP_synthase"/>
</dbReference>
<feature type="region of interest" description="Disordered" evidence="10">
    <location>
        <begin position="503"/>
        <end position="597"/>
    </location>
</feature>
<dbReference type="EC" id="6.3.5.1" evidence="3"/>
<dbReference type="CDD" id="cd00553">
    <property type="entry name" value="NAD_synthase"/>
    <property type="match status" value="1"/>
</dbReference>
<feature type="region of interest" description="Disordered" evidence="10">
    <location>
        <begin position="611"/>
        <end position="668"/>
    </location>
</feature>
<dbReference type="InterPro" id="IPR011009">
    <property type="entry name" value="Kinase-like_dom_sf"/>
</dbReference>
<comment type="similarity">
    <text evidence="2">In the C-terminal section; belongs to the NAD synthetase family.</text>
</comment>
<dbReference type="Pfam" id="PF09751">
    <property type="entry name" value="Es2"/>
    <property type="match status" value="1"/>
</dbReference>
<evidence type="ECO:0000256" key="2">
    <source>
        <dbReference type="ARBA" id="ARBA00007145"/>
    </source>
</evidence>
<comment type="catalytic activity">
    <reaction evidence="9">
        <text>deamido-NAD(+) + L-glutamine + ATP + H2O = L-glutamate + AMP + diphosphate + NAD(+) + H(+)</text>
        <dbReference type="Rhea" id="RHEA:24384"/>
        <dbReference type="ChEBI" id="CHEBI:15377"/>
        <dbReference type="ChEBI" id="CHEBI:15378"/>
        <dbReference type="ChEBI" id="CHEBI:29985"/>
        <dbReference type="ChEBI" id="CHEBI:30616"/>
        <dbReference type="ChEBI" id="CHEBI:33019"/>
        <dbReference type="ChEBI" id="CHEBI:57540"/>
        <dbReference type="ChEBI" id="CHEBI:58359"/>
        <dbReference type="ChEBI" id="CHEBI:58437"/>
        <dbReference type="ChEBI" id="CHEBI:456215"/>
        <dbReference type="EC" id="6.3.5.1"/>
    </reaction>
</comment>
<dbReference type="Proteomes" id="UP000530670">
    <property type="component" value="Unassembled WGS sequence"/>
</dbReference>
<evidence type="ECO:0000313" key="12">
    <source>
        <dbReference type="EMBL" id="KAF5639116.1"/>
    </source>
</evidence>
<dbReference type="InterPro" id="IPR014445">
    <property type="entry name" value="Gln-dep_NAD_synthase"/>
</dbReference>
<dbReference type="FunFam" id="3.40.50.620:FF:000036">
    <property type="entry name" value="Glutamine-dependent NAD(+) synthetase"/>
    <property type="match status" value="1"/>
</dbReference>
<dbReference type="RefSeq" id="XP_037207915.1">
    <property type="nucleotide sequence ID" value="XM_037351358.1"/>
</dbReference>
<dbReference type="GO" id="GO:0005737">
    <property type="term" value="C:cytoplasm"/>
    <property type="evidence" value="ECO:0007669"/>
    <property type="project" value="InterPro"/>
</dbReference>
<evidence type="ECO:0000256" key="4">
    <source>
        <dbReference type="ARBA" id="ARBA00022598"/>
    </source>
</evidence>
<evidence type="ECO:0000256" key="3">
    <source>
        <dbReference type="ARBA" id="ARBA00012743"/>
    </source>
</evidence>
<dbReference type="InterPro" id="IPR034646">
    <property type="entry name" value="ADCK3_dom"/>
</dbReference>
<sequence>MDSSGSVTSNALVRKRTDTDLMPPPPQAKKIKRPKKVLDEDTYTEALSQIIARDFFPGLLQTEIQQEYLDALESKDAAWISSAGRRLQHVMTPGRRNAPLSSQPNSFTSGDRTPSTYGGDTPASVTSHVPDTQPRLGANMSLTKFQDTYTSEDNESFYKLVDKQNQKKADKYAWLWRGNKLPSKQMIKQKEVEDRLSQTRSLIDDGFKKDLLAIKDKDDRPARPDSWNANPRNSLMFRPDGLDDGVLTVSQKAEESSRMAPKSIVYENTRMPQPRITPRPSSPTMSAVRDAIAGKPRKDDRDSSIVSGNETPRVNGYAFVDDEDDEEEPVLPAPIINLGPGDAAPNPFRLQEQRDRESLHERMVERISQSKKESSRNGLTGRVDKTPVPKFPSSPRVNGGLTPAAQRLWSKLSDKVIYKEPDLGTTNPPNRAGSQRQQARQYQSPPFNVLLAQVGRLSPMRFVDFAIDLAAVLNASRGVAAKHVALRGRQIDTYSRTSSVAAALRKRNAQRGSPPGEKAQNATAASDEVVYEQAAPAARETKPIVETPKQNAPPDVTRAERAPFSSPIPSFRPSLQQQATSEPAKEDDLDLPPGIDVNIFHTARGSKVLDSLRKQGRPGAPPARPGVGGPVKPHPMRDWPPRPPPLEESYEEETVKPQEPVFKPVEPVEPVEPAKKEPLVEKFVQKEQLEEKPIEKKPVEESSVSEPEKATPLAPTTDKKIDGGVIQAAREVAGETITPSETPYALRESKVPSSRISRIWNYSGLAAGMLGGAMTEGFSRAFGGGGEGSVLLSEKNMERLVAKLSRMRGAALKLGQMMSFQDTKMLPAPIQQVLQRVQDRADYMPAWQRDRVLVANLGPEWRELFSNFEEKPIAAASIGQVHKAILKNGKRVAVKIQFPGVADSINSDLDNLSILLTATKLLPKGLYLNKTIDNARLELGWECDYERELQCAQRYRELLGSSEKDVFMVPNVYPEASGKQVLTMDFMDGIGVTRITSFTQEQRDWIGTQILRLCLREITEFRFMQTDPNWTNFLYNADVNKLELLDFGASREYPDEFVTQYVQLLAAASRSDKAAVKELSESLGYLTGHESRTMVEAHTKSVLTLAEPFLANAPDIYDFKDQTITERVKALIPVMLHERLAPPPEETYSLHRKLSGAFLLCAKLGSKVPCKSMFEDALAKGGYISYAAIASFYPARTHKLKAHLDLFILVINLHFPRKQFPGHLQFKMADLITLATCSLNQWVLDWEGNLKRIRKSIILAKEAGATLRTGPELEITGYGCLDHFLEADVYEHSLESLLAILTDTELHGILIDVGLPLMHRGCRYNCRAIILDGKLLCLRPKIYLANDGNFRENRFFTPWNRPRYVEKFNLPPALQKHQGVRQVPIGDVVLSLNDTTVAAETCEELFTPQAPHINMALNGVEIFTNSSGSHHTLRKLDERIALISEATRKSGGVYLYANQSGSDGDRLLYDGASLIMVNGSIVAQGSQFSLDDVEVVTATVDLEEVRAYRFAPSRNFQAVQAPVYERIEVDFSLGHEDLDLLRTPTAPQPARYHVPEEEIALGPACWLWDYLRRSRASGYLVPLSGGIDSCATATIVFSMCRLVVEAIKAGNEEVIEDVKRIAVFSEKLPETPEEFCNQIFHTVYMGMEKQSSKETRQRAKDLAERIGSYHTDMNIDDTFHATKNLLTQGTGFEPKFKVHGGSATENLALQNIQARSRMVIAYYYAQMLPTVRQRPGGGSLLVLGSSNVDECLRGYLTKYDCSSADLNPIGAISKRDLKSFISWAAKNFDMPILEEFIHATPTAELEPITENYVQSDEVDMGMTYDELARFGRLRKESKLGPYGMFLRLVEEWGGEGKLTPREIATKVKRFYHFHYINRHKQAVATPAVHVENYSPDDHRFDLRPLFYPPAFQGWSFQKIDKRVDALEKVLEKKKAASAST</sequence>
<feature type="region of interest" description="Disordered" evidence="10">
    <location>
        <begin position="215"/>
        <end position="242"/>
    </location>
</feature>
<dbReference type="UniPathway" id="UPA00253">
    <property type="reaction ID" value="UER00334"/>
</dbReference>
<dbReference type="GO" id="GO:0004359">
    <property type="term" value="F:glutaminase activity"/>
    <property type="evidence" value="ECO:0007669"/>
    <property type="project" value="InterPro"/>
</dbReference>
<dbReference type="NCBIfam" id="TIGR00552">
    <property type="entry name" value="nadE"/>
    <property type="match status" value="1"/>
</dbReference>
<dbReference type="PANTHER" id="PTHR23090:SF9">
    <property type="entry name" value="GLUTAMINE-DEPENDENT NAD(+) SYNTHETASE"/>
    <property type="match status" value="1"/>
</dbReference>
<dbReference type="EMBL" id="JAAQRI010000092">
    <property type="protein sequence ID" value="KAF5639116.1"/>
    <property type="molecule type" value="Genomic_DNA"/>
</dbReference>